<dbReference type="Gene3D" id="1.10.10.10">
    <property type="entry name" value="Winged helix-like DNA-binding domain superfamily/Winged helix DNA-binding domain"/>
    <property type="match status" value="1"/>
</dbReference>
<organism evidence="3 4">
    <name type="scientific">Solirubrobacter deserti</name>
    <dbReference type="NCBI Taxonomy" id="2282478"/>
    <lineage>
        <taxon>Bacteria</taxon>
        <taxon>Bacillati</taxon>
        <taxon>Actinomycetota</taxon>
        <taxon>Thermoleophilia</taxon>
        <taxon>Solirubrobacterales</taxon>
        <taxon>Solirubrobacteraceae</taxon>
        <taxon>Solirubrobacter</taxon>
    </lineage>
</organism>
<gene>
    <name evidence="3" type="ORF">OJ962_25595</name>
</gene>
<dbReference type="SMART" id="SM00240">
    <property type="entry name" value="FHA"/>
    <property type="match status" value="1"/>
</dbReference>
<dbReference type="InterPro" id="IPR008984">
    <property type="entry name" value="SMAD_FHA_dom_sf"/>
</dbReference>
<dbReference type="Pfam" id="PF00196">
    <property type="entry name" value="GerE"/>
    <property type="match status" value="1"/>
</dbReference>
<dbReference type="PANTHER" id="PTHR23308">
    <property type="entry name" value="NUCLEAR INHIBITOR OF PROTEIN PHOSPHATASE-1"/>
    <property type="match status" value="1"/>
</dbReference>
<proteinExistence type="predicted"/>
<reference evidence="3" key="1">
    <citation type="submission" date="2022-10" db="EMBL/GenBank/DDBJ databases">
        <title>The WGS of Solirubrobacter sp. CPCC 204708.</title>
        <authorList>
            <person name="Jiang Z."/>
        </authorList>
    </citation>
    <scope>NUCLEOTIDE SEQUENCE</scope>
    <source>
        <strain evidence="3">CPCC 204708</strain>
    </source>
</reference>
<dbReference type="InterPro" id="IPR000253">
    <property type="entry name" value="FHA_dom"/>
</dbReference>
<dbReference type="InterPro" id="IPR000792">
    <property type="entry name" value="Tscrpt_reg_LuxR_C"/>
</dbReference>
<protein>
    <submittedName>
        <fullName evidence="3">FHA domain-containing protein</fullName>
    </submittedName>
</protein>
<dbReference type="Gene3D" id="2.60.200.20">
    <property type="match status" value="1"/>
</dbReference>
<accession>A0ABT4RQV2</accession>
<evidence type="ECO:0000256" key="1">
    <source>
        <dbReference type="ARBA" id="ARBA00022553"/>
    </source>
</evidence>
<dbReference type="SMART" id="SM00421">
    <property type="entry name" value="HTH_LUXR"/>
    <property type="match status" value="1"/>
</dbReference>
<dbReference type="SUPFAM" id="SSF49879">
    <property type="entry name" value="SMAD/FHA domain"/>
    <property type="match status" value="1"/>
</dbReference>
<dbReference type="RefSeq" id="WP_202957023.1">
    <property type="nucleotide sequence ID" value="NZ_JAPCID010000046.1"/>
</dbReference>
<dbReference type="InterPro" id="IPR036388">
    <property type="entry name" value="WH-like_DNA-bd_sf"/>
</dbReference>
<comment type="caution">
    <text evidence="3">The sequence shown here is derived from an EMBL/GenBank/DDBJ whole genome shotgun (WGS) entry which is preliminary data.</text>
</comment>
<evidence type="ECO:0000313" key="4">
    <source>
        <dbReference type="Proteomes" id="UP001147700"/>
    </source>
</evidence>
<dbReference type="InterPro" id="IPR050923">
    <property type="entry name" value="Cell_Proc_Reg/RNA_Proc"/>
</dbReference>
<keyword evidence="4" id="KW-1185">Reference proteome</keyword>
<keyword evidence="1" id="KW-0597">Phosphoprotein</keyword>
<dbReference type="Proteomes" id="UP001147700">
    <property type="component" value="Unassembled WGS sequence"/>
</dbReference>
<dbReference type="PROSITE" id="PS50006">
    <property type="entry name" value="FHA_DOMAIN"/>
    <property type="match status" value="1"/>
</dbReference>
<dbReference type="InterPro" id="IPR016032">
    <property type="entry name" value="Sig_transdc_resp-reg_C-effctor"/>
</dbReference>
<evidence type="ECO:0000259" key="2">
    <source>
        <dbReference type="PROSITE" id="PS50006"/>
    </source>
</evidence>
<evidence type="ECO:0000313" key="3">
    <source>
        <dbReference type="EMBL" id="MDA0140896.1"/>
    </source>
</evidence>
<name>A0ABT4RQV2_9ACTN</name>
<dbReference type="EMBL" id="JAPCID010000046">
    <property type="protein sequence ID" value="MDA0140896.1"/>
    <property type="molecule type" value="Genomic_DNA"/>
</dbReference>
<feature type="domain" description="FHA" evidence="2">
    <location>
        <begin position="44"/>
        <end position="95"/>
    </location>
</feature>
<dbReference type="SUPFAM" id="SSF46894">
    <property type="entry name" value="C-terminal effector domain of the bipartite response regulators"/>
    <property type="match status" value="1"/>
</dbReference>
<sequence length="220" mass="24029">MAVPSPVDIKARLEAERAGTPFLLFRDGEDVQHIRPLEPAEAPISIGRAPETALTIAWDPDVSRLHAELEISGGQWMLVDDGLSRNGSFVNGERLVGRRRLRDGDALRFGETLVQFRAPLQGASHATAVAANLATAADLTEAQRRVLVALCRPFKDGDAFATPATNQQIAAELFLSVDAVKGHLRTLFAKFGVDELPQMQKRVRLAERAFLTGVVTEREL</sequence>
<dbReference type="Pfam" id="PF00498">
    <property type="entry name" value="FHA"/>
    <property type="match status" value="1"/>
</dbReference>
<dbReference type="CDD" id="cd00060">
    <property type="entry name" value="FHA"/>
    <property type="match status" value="1"/>
</dbReference>